<dbReference type="EMBL" id="CAJNOH010000800">
    <property type="protein sequence ID" value="CAF1126506.1"/>
    <property type="molecule type" value="Genomic_DNA"/>
</dbReference>
<evidence type="ECO:0000313" key="1">
    <source>
        <dbReference type="EMBL" id="CAF1126225.1"/>
    </source>
</evidence>
<comment type="caution">
    <text evidence="1">The sequence shown here is derived from an EMBL/GenBank/DDBJ whole genome shotgun (WGS) entry which is preliminary data.</text>
</comment>
<evidence type="ECO:0000313" key="3">
    <source>
        <dbReference type="EMBL" id="CAF1346810.1"/>
    </source>
</evidence>
<gene>
    <name evidence="3" type="ORF">JXQ802_LOCUS31869</name>
    <name evidence="4" type="ORF">JXQ802_LOCUS31915</name>
    <name evidence="1" type="ORF">PYM288_LOCUS20963</name>
    <name evidence="2" type="ORF">PYM288_LOCUS20979</name>
</gene>
<proteinExistence type="predicted"/>
<dbReference type="Proteomes" id="UP000663870">
    <property type="component" value="Unassembled WGS sequence"/>
</dbReference>
<evidence type="ECO:0000313" key="5">
    <source>
        <dbReference type="Proteomes" id="UP000663854"/>
    </source>
</evidence>
<accession>A0A814R0D1</accession>
<evidence type="ECO:0000313" key="2">
    <source>
        <dbReference type="EMBL" id="CAF1126506.1"/>
    </source>
</evidence>
<organism evidence="1 5">
    <name type="scientific">Rotaria sordida</name>
    <dbReference type="NCBI Taxonomy" id="392033"/>
    <lineage>
        <taxon>Eukaryota</taxon>
        <taxon>Metazoa</taxon>
        <taxon>Spiralia</taxon>
        <taxon>Gnathifera</taxon>
        <taxon>Rotifera</taxon>
        <taxon>Eurotatoria</taxon>
        <taxon>Bdelloidea</taxon>
        <taxon>Philodinida</taxon>
        <taxon>Philodinidae</taxon>
        <taxon>Rotaria</taxon>
    </lineage>
</organism>
<dbReference type="EMBL" id="CAJNOH010000799">
    <property type="protein sequence ID" value="CAF1126225.1"/>
    <property type="molecule type" value="Genomic_DNA"/>
</dbReference>
<protein>
    <submittedName>
        <fullName evidence="1">Uncharacterized protein</fullName>
    </submittedName>
</protein>
<dbReference type="EMBL" id="CAJNOL010001374">
    <property type="protein sequence ID" value="CAF1346810.1"/>
    <property type="molecule type" value="Genomic_DNA"/>
</dbReference>
<evidence type="ECO:0000313" key="4">
    <source>
        <dbReference type="EMBL" id="CAF1347695.1"/>
    </source>
</evidence>
<sequence>MFTIPRSQANFEQDKQRGDLFTWTLSFNQRSSDDHLVTDDFLKHMLSPIENAILVLLRELVAEFILTDNSSNPTTSLLRSVCHDNRVSRTRKEYDIETSPVEIFVNLLLYNKEVLDFCVYTNVESERKCLIGHSIQIWSMFHRQ</sequence>
<keyword evidence="6" id="KW-1185">Reference proteome</keyword>
<reference evidence="1" key="1">
    <citation type="submission" date="2021-02" db="EMBL/GenBank/DDBJ databases">
        <authorList>
            <person name="Nowell W R."/>
        </authorList>
    </citation>
    <scope>NUCLEOTIDE SEQUENCE</scope>
</reference>
<name>A0A814R0D1_9BILA</name>
<dbReference type="Proteomes" id="UP000663854">
    <property type="component" value="Unassembled WGS sequence"/>
</dbReference>
<dbReference type="EMBL" id="CAJNOL010001378">
    <property type="protein sequence ID" value="CAF1347695.1"/>
    <property type="molecule type" value="Genomic_DNA"/>
</dbReference>
<dbReference type="AlphaFoldDB" id="A0A814R0D1"/>
<evidence type="ECO:0000313" key="6">
    <source>
        <dbReference type="Proteomes" id="UP000663870"/>
    </source>
</evidence>